<dbReference type="Gene3D" id="1.10.10.10">
    <property type="entry name" value="Winged helix-like DNA-binding domain superfamily/Winged helix DNA-binding domain"/>
    <property type="match status" value="1"/>
</dbReference>
<feature type="region of interest" description="Disordered" evidence="4">
    <location>
        <begin position="826"/>
        <end position="846"/>
    </location>
</feature>
<dbReference type="SUPFAM" id="SSF46894">
    <property type="entry name" value="C-terminal effector domain of the bipartite response regulators"/>
    <property type="match status" value="1"/>
</dbReference>
<evidence type="ECO:0000256" key="4">
    <source>
        <dbReference type="SAM" id="MobiDB-lite"/>
    </source>
</evidence>
<name>A0A6J4NF12_9ACTN</name>
<dbReference type="InterPro" id="IPR000792">
    <property type="entry name" value="Tscrpt_reg_LuxR_C"/>
</dbReference>
<dbReference type="SMART" id="SM00421">
    <property type="entry name" value="HTH_LUXR"/>
    <property type="match status" value="1"/>
</dbReference>
<dbReference type="InterPro" id="IPR041664">
    <property type="entry name" value="AAA_16"/>
</dbReference>
<dbReference type="PANTHER" id="PTHR44688:SF16">
    <property type="entry name" value="DNA-BINDING TRANSCRIPTIONAL ACTIVATOR DEVR_DOSR"/>
    <property type="match status" value="1"/>
</dbReference>
<evidence type="ECO:0000256" key="2">
    <source>
        <dbReference type="ARBA" id="ARBA00023125"/>
    </source>
</evidence>
<dbReference type="SUPFAM" id="SSF48452">
    <property type="entry name" value="TPR-like"/>
    <property type="match status" value="1"/>
</dbReference>
<dbReference type="Pfam" id="PF25873">
    <property type="entry name" value="WHD_MalT"/>
    <property type="match status" value="1"/>
</dbReference>
<dbReference type="InterPro" id="IPR011990">
    <property type="entry name" value="TPR-like_helical_dom_sf"/>
</dbReference>
<keyword evidence="1" id="KW-0805">Transcription regulation</keyword>
<sequence>MTTPILATKLYVPPPQSRAVLRPRLIERLNEGLHRKLALISAPAGFGKTTLVSDWLAGCGRPAAWLSLEEGDSDPTRFLAYLVAALQTIAPNIGEGVLDALRSPQAPPTESILTALLNEIAALEDDFVLVLDDYHAIDARPVDDALAFLLEHLPPRMHLVIATREDPNLPLAQLRVRGQLAELRAADLRFAASEAAEFLKGTMGLNLSAEDIAALETRTEGWIAGLQLAALTMQGRENVTGFVRAFAGDNRYIVDYLVEEVLRRQPERIRSFLHQTSILERLSGPLCDAVTGQEEGNALLETLERGNFFVVPLDDRRQWYRYHHLFAEVLSAHLMEEQPDQVPTLHRRASEWYEQHGSAADAIHHALAAEDFERAADLIELAVPSTRRSRQEATLLGWLKALPDELFHFRPVLSLHFVGALLSNGELEGVEDHLRHAERWLDAKSDTGERPEALSAEMVVVDEEEFRRLPGSIAMYRAGQSLVLGNVPDTLIYARRTLDLVPEDDHFLRGAAAAILGLASWTTGDLEAAHRSYADGMAHLQKAGNISDAVGGAIALADIRIAQGRLREAMRTYEHGLQLATEQGDPAMRGTADMHVGMGEVHRERDNLDAATQHLLRSKEQGEHTGFPQYRYRWRVAMARIRQAQGDLDGALDLLDEAERLYVSDFYPNVRPVAALKARVWVAQGRLGEALGWAREHGLSAHDDLSYVREFEHVTQARVLLARYKSDREERHIHEATGLLERLLKAAEEGGRMGSVIEILVLQALAHQVQGDNPSALLPLERALTLADPEGYVRIFVDEGLPMARLLYEALSQGVEPEHTRRLLAASPVAESEQTTASRLRGPESELVEPLSARELEVLQLIAEGLTNQDAATRLYLSPHTVKVHTRNIFTKLAVKNRTQAVARGKALGILSQT</sequence>
<reference evidence="6" key="1">
    <citation type="submission" date="2020-02" db="EMBL/GenBank/DDBJ databases">
        <authorList>
            <person name="Meier V. D."/>
        </authorList>
    </citation>
    <scope>NUCLEOTIDE SEQUENCE</scope>
    <source>
        <strain evidence="6">AVDCRST_MAG01</strain>
    </source>
</reference>
<keyword evidence="2" id="KW-0238">DNA-binding</keyword>
<dbReference type="GO" id="GO:0003677">
    <property type="term" value="F:DNA binding"/>
    <property type="evidence" value="ECO:0007669"/>
    <property type="project" value="UniProtKB-KW"/>
</dbReference>
<accession>A0A6J4NF12</accession>
<proteinExistence type="predicted"/>
<keyword evidence="3" id="KW-0804">Transcription</keyword>
<dbReference type="GO" id="GO:0006355">
    <property type="term" value="P:regulation of DNA-templated transcription"/>
    <property type="evidence" value="ECO:0007669"/>
    <property type="project" value="InterPro"/>
</dbReference>
<gene>
    <name evidence="6" type="ORF">AVDCRST_MAG01-01-266</name>
</gene>
<dbReference type="Pfam" id="PF17874">
    <property type="entry name" value="TPR_MalT"/>
    <property type="match status" value="1"/>
</dbReference>
<dbReference type="CDD" id="cd06170">
    <property type="entry name" value="LuxR_C_like"/>
    <property type="match status" value="1"/>
</dbReference>
<dbReference type="PRINTS" id="PR00038">
    <property type="entry name" value="HTHLUXR"/>
</dbReference>
<organism evidence="6">
    <name type="scientific">uncultured Rubrobacteraceae bacterium</name>
    <dbReference type="NCBI Taxonomy" id="349277"/>
    <lineage>
        <taxon>Bacteria</taxon>
        <taxon>Bacillati</taxon>
        <taxon>Actinomycetota</taxon>
        <taxon>Rubrobacteria</taxon>
        <taxon>Rubrobacterales</taxon>
        <taxon>Rubrobacteraceae</taxon>
        <taxon>environmental samples</taxon>
    </lineage>
</organism>
<dbReference type="InterPro" id="IPR059106">
    <property type="entry name" value="WHD_MalT"/>
</dbReference>
<dbReference type="SUPFAM" id="SSF52540">
    <property type="entry name" value="P-loop containing nucleoside triphosphate hydrolases"/>
    <property type="match status" value="1"/>
</dbReference>
<dbReference type="InterPro" id="IPR027417">
    <property type="entry name" value="P-loop_NTPase"/>
</dbReference>
<dbReference type="Gene3D" id="3.40.50.300">
    <property type="entry name" value="P-loop containing nucleotide triphosphate hydrolases"/>
    <property type="match status" value="1"/>
</dbReference>
<protein>
    <submittedName>
        <fullName evidence="6">Transcriptional activator of maltose regulon, MalT</fullName>
    </submittedName>
</protein>
<dbReference type="InterPro" id="IPR041617">
    <property type="entry name" value="TPR_MalT"/>
</dbReference>
<dbReference type="PANTHER" id="PTHR44688">
    <property type="entry name" value="DNA-BINDING TRANSCRIPTIONAL ACTIVATOR DEVR_DOSR"/>
    <property type="match status" value="1"/>
</dbReference>
<dbReference type="AlphaFoldDB" id="A0A6J4NF12"/>
<dbReference type="Pfam" id="PF00196">
    <property type="entry name" value="GerE"/>
    <property type="match status" value="1"/>
</dbReference>
<dbReference type="EMBL" id="CADCUW010000038">
    <property type="protein sequence ID" value="CAA9386436.1"/>
    <property type="molecule type" value="Genomic_DNA"/>
</dbReference>
<dbReference type="Gene3D" id="1.25.40.10">
    <property type="entry name" value="Tetratricopeptide repeat domain"/>
    <property type="match status" value="1"/>
</dbReference>
<evidence type="ECO:0000313" key="6">
    <source>
        <dbReference type="EMBL" id="CAA9386436.1"/>
    </source>
</evidence>
<dbReference type="InterPro" id="IPR016032">
    <property type="entry name" value="Sig_transdc_resp-reg_C-effctor"/>
</dbReference>
<feature type="domain" description="HTH luxR-type" evidence="5">
    <location>
        <begin position="844"/>
        <end position="909"/>
    </location>
</feature>
<dbReference type="PROSITE" id="PS50043">
    <property type="entry name" value="HTH_LUXR_2"/>
    <property type="match status" value="1"/>
</dbReference>
<evidence type="ECO:0000256" key="1">
    <source>
        <dbReference type="ARBA" id="ARBA00023015"/>
    </source>
</evidence>
<dbReference type="InterPro" id="IPR036388">
    <property type="entry name" value="WH-like_DNA-bd_sf"/>
</dbReference>
<evidence type="ECO:0000256" key="3">
    <source>
        <dbReference type="ARBA" id="ARBA00023163"/>
    </source>
</evidence>
<evidence type="ECO:0000259" key="5">
    <source>
        <dbReference type="PROSITE" id="PS50043"/>
    </source>
</evidence>
<dbReference type="Pfam" id="PF13191">
    <property type="entry name" value="AAA_16"/>
    <property type="match status" value="1"/>
</dbReference>